<keyword evidence="6" id="KW-0472">Membrane</keyword>
<dbReference type="InParanoid" id="M4BLG0"/>
<keyword evidence="6" id="KW-0812">Transmembrane</keyword>
<dbReference type="PROSITE" id="PS00141">
    <property type="entry name" value="ASP_PROTEASE"/>
    <property type="match status" value="2"/>
</dbReference>
<dbReference type="InterPro" id="IPR021109">
    <property type="entry name" value="Peptidase_aspartic_dom_sf"/>
</dbReference>
<dbReference type="Pfam" id="PF00026">
    <property type="entry name" value="Asp"/>
    <property type="match status" value="1"/>
</dbReference>
<dbReference type="VEuPathDB" id="FungiDB:HpaG807245"/>
<dbReference type="STRING" id="559515.M4BLG0"/>
<protein>
    <recommendedName>
        <fullName evidence="7">Peptidase A1 domain-containing protein</fullName>
    </recommendedName>
</protein>
<dbReference type="SUPFAM" id="SSF50630">
    <property type="entry name" value="Acid proteases"/>
    <property type="match status" value="1"/>
</dbReference>
<name>M4BLG0_HYAAE</name>
<keyword evidence="9" id="KW-1185">Reference proteome</keyword>
<dbReference type="EMBL" id="JH598381">
    <property type="status" value="NOT_ANNOTATED_CDS"/>
    <property type="molecule type" value="Genomic_DNA"/>
</dbReference>
<dbReference type="EnsemblProtists" id="HpaT807245">
    <property type="protein sequence ID" value="HpaP807245"/>
    <property type="gene ID" value="HpaG807245"/>
</dbReference>
<evidence type="ECO:0000256" key="6">
    <source>
        <dbReference type="SAM" id="Phobius"/>
    </source>
</evidence>
<feature type="domain" description="Peptidase A1" evidence="7">
    <location>
        <begin position="3"/>
        <end position="393"/>
    </location>
</feature>
<dbReference type="AlphaFoldDB" id="M4BLG0"/>
<keyword evidence="5" id="KW-0378">Hydrolase</keyword>
<dbReference type="InterPro" id="IPR001461">
    <property type="entry name" value="Aspartic_peptidase_A1"/>
</dbReference>
<evidence type="ECO:0000313" key="8">
    <source>
        <dbReference type="EnsemblProtists" id="HpaP807245"/>
    </source>
</evidence>
<evidence type="ECO:0000256" key="4">
    <source>
        <dbReference type="PIRSR" id="PIRSR601461-1"/>
    </source>
</evidence>
<dbReference type="GO" id="GO:0004190">
    <property type="term" value="F:aspartic-type endopeptidase activity"/>
    <property type="evidence" value="ECO:0007669"/>
    <property type="project" value="UniProtKB-KW"/>
</dbReference>
<keyword evidence="3 5" id="KW-0064">Aspartyl protease</keyword>
<keyword evidence="2 5" id="KW-0645">Protease</keyword>
<reference evidence="8" key="2">
    <citation type="submission" date="2015-06" db="UniProtKB">
        <authorList>
            <consortium name="EnsemblProtists"/>
        </authorList>
    </citation>
    <scope>IDENTIFICATION</scope>
    <source>
        <strain evidence="8">Emoy2</strain>
    </source>
</reference>
<dbReference type="eggNOG" id="KOG1339">
    <property type="taxonomic scope" value="Eukaryota"/>
</dbReference>
<evidence type="ECO:0000256" key="5">
    <source>
        <dbReference type="RuleBase" id="RU000454"/>
    </source>
</evidence>
<evidence type="ECO:0000256" key="1">
    <source>
        <dbReference type="ARBA" id="ARBA00007447"/>
    </source>
</evidence>
<keyword evidence="6" id="KW-1133">Transmembrane helix</keyword>
<dbReference type="FunFam" id="2.40.70.10:FF:000008">
    <property type="entry name" value="Cathepsin D"/>
    <property type="match status" value="1"/>
</dbReference>
<dbReference type="PRINTS" id="PR00792">
    <property type="entry name" value="PEPSIN"/>
</dbReference>
<dbReference type="OMA" id="DFICAPQ"/>
<reference evidence="9" key="1">
    <citation type="journal article" date="2010" name="Science">
        <title>Signatures of adaptation to obligate biotrophy in the Hyaloperonospora arabidopsidis genome.</title>
        <authorList>
            <person name="Baxter L."/>
            <person name="Tripathy S."/>
            <person name="Ishaque N."/>
            <person name="Boot N."/>
            <person name="Cabral A."/>
            <person name="Kemen E."/>
            <person name="Thines M."/>
            <person name="Ah-Fong A."/>
            <person name="Anderson R."/>
            <person name="Badejoko W."/>
            <person name="Bittner-Eddy P."/>
            <person name="Boore J.L."/>
            <person name="Chibucos M.C."/>
            <person name="Coates M."/>
            <person name="Dehal P."/>
            <person name="Delehaunty K."/>
            <person name="Dong S."/>
            <person name="Downton P."/>
            <person name="Dumas B."/>
            <person name="Fabro G."/>
            <person name="Fronick C."/>
            <person name="Fuerstenberg S.I."/>
            <person name="Fulton L."/>
            <person name="Gaulin E."/>
            <person name="Govers F."/>
            <person name="Hughes L."/>
            <person name="Humphray S."/>
            <person name="Jiang R.H."/>
            <person name="Judelson H."/>
            <person name="Kamoun S."/>
            <person name="Kyung K."/>
            <person name="Meijer H."/>
            <person name="Minx P."/>
            <person name="Morris P."/>
            <person name="Nelson J."/>
            <person name="Phuntumart V."/>
            <person name="Qutob D."/>
            <person name="Rehmany A."/>
            <person name="Rougon-Cardoso A."/>
            <person name="Ryden P."/>
            <person name="Torto-Alalibo T."/>
            <person name="Studholme D."/>
            <person name="Wang Y."/>
            <person name="Win J."/>
            <person name="Wood J."/>
            <person name="Clifton S.W."/>
            <person name="Rogers J."/>
            <person name="Van den Ackerveken G."/>
            <person name="Jones J.D."/>
            <person name="McDowell J.M."/>
            <person name="Beynon J."/>
            <person name="Tyler B.M."/>
        </authorList>
    </citation>
    <scope>NUCLEOTIDE SEQUENCE [LARGE SCALE GENOMIC DNA]</scope>
    <source>
        <strain evidence="9">Emoy2</strain>
    </source>
</reference>
<feature type="transmembrane region" description="Helical" evidence="6">
    <location>
        <begin position="438"/>
        <end position="464"/>
    </location>
</feature>
<dbReference type="PROSITE" id="PS51767">
    <property type="entry name" value="PEPTIDASE_A1"/>
    <property type="match status" value="1"/>
</dbReference>
<organism evidence="8 9">
    <name type="scientific">Hyaloperonospora arabidopsidis (strain Emoy2)</name>
    <name type="common">Downy mildew agent</name>
    <name type="synonym">Peronospora arabidopsidis</name>
    <dbReference type="NCBI Taxonomy" id="559515"/>
    <lineage>
        <taxon>Eukaryota</taxon>
        <taxon>Sar</taxon>
        <taxon>Stramenopiles</taxon>
        <taxon>Oomycota</taxon>
        <taxon>Peronosporomycetes</taxon>
        <taxon>Peronosporales</taxon>
        <taxon>Peronosporaceae</taxon>
        <taxon>Hyaloperonospora</taxon>
    </lineage>
</organism>
<accession>M4BLG0</accession>
<dbReference type="InterPro" id="IPR034164">
    <property type="entry name" value="Pepsin-like_dom"/>
</dbReference>
<evidence type="ECO:0000313" key="9">
    <source>
        <dbReference type="Proteomes" id="UP000011713"/>
    </source>
</evidence>
<feature type="active site" evidence="4">
    <location>
        <position position="239"/>
    </location>
</feature>
<dbReference type="HOGENOM" id="CLU_033035_0_0_1"/>
<feature type="active site" evidence="4">
    <location>
        <position position="21"/>
    </location>
</feature>
<evidence type="ECO:0000259" key="7">
    <source>
        <dbReference type="PROSITE" id="PS51767"/>
    </source>
</evidence>
<dbReference type="InterPro" id="IPR001969">
    <property type="entry name" value="Aspartic_peptidase_AS"/>
</dbReference>
<dbReference type="InterPro" id="IPR033121">
    <property type="entry name" value="PEPTIDASE_A1"/>
</dbReference>
<dbReference type="Gene3D" id="2.40.70.10">
    <property type="entry name" value="Acid Proteases"/>
    <property type="match status" value="2"/>
</dbReference>
<evidence type="ECO:0000256" key="3">
    <source>
        <dbReference type="ARBA" id="ARBA00022750"/>
    </source>
</evidence>
<dbReference type="PANTHER" id="PTHR47966:SF51">
    <property type="entry name" value="BETA-SITE APP-CLEAVING ENZYME, ISOFORM A-RELATED"/>
    <property type="match status" value="1"/>
</dbReference>
<evidence type="ECO:0000256" key="2">
    <source>
        <dbReference type="ARBA" id="ARBA00022670"/>
    </source>
</evidence>
<sequence length="560" mass="61486">MQFTGSIDVGTPPQRFRVIFDTGSSDLWLPETNCIDCAGSSRYDAAASHSHEALNESFRLAYGSGNASGYVMREQLSLLGSDTASKSLTLSRVHMGSTRETTERLQHFKADGIVGLGLEALAQLTKPSLLNLDPRLKLFSIYINPMPNILPLAQLIVGGVDDTLPIAHLPQNSRLQVTWHHFPLVRYPSTRRAHGFWSIRLHQFAVESLGSSVDATSMHRSSGTREEVVTISAAVAIVDSGTSLILLPRRAYEATIAQIQQHLREQHDRELCTDLDTVSSYSCVDCTAEMFPALRFTFVVEGAPSEKEPMSQTLALQGTDYVRCEDLICTPQLDELELSTATESKEQAPSSASTVISNVSQEDEHEKVVVLGAAFLRVYYVQFNAIREAVGFACVETSSSSIEGATNVCSGGWAPKLQFHSTRFVDAEISLWRSGSVLWYQMYLGIGVLLFIAAFAQLWLTFIVSSCDPGKTLDYFYGWSSSYSRSQEQQMVRSALVSSFYGCHQTQVLESGLADDDGCGCIDVNNNASETFNLESKILRTTPVPTSRRTSLSINVDTGS</sequence>
<proteinExistence type="inferred from homology"/>
<dbReference type="CDD" id="cd05471">
    <property type="entry name" value="pepsin_like"/>
    <property type="match status" value="1"/>
</dbReference>
<dbReference type="PANTHER" id="PTHR47966">
    <property type="entry name" value="BETA-SITE APP-CLEAVING ENZYME, ISOFORM A-RELATED"/>
    <property type="match status" value="1"/>
</dbReference>
<dbReference type="Proteomes" id="UP000011713">
    <property type="component" value="Unassembled WGS sequence"/>
</dbReference>
<comment type="similarity">
    <text evidence="1 5">Belongs to the peptidase A1 family.</text>
</comment>
<dbReference type="GO" id="GO:0006508">
    <property type="term" value="P:proteolysis"/>
    <property type="evidence" value="ECO:0007669"/>
    <property type="project" value="UniProtKB-KW"/>
</dbReference>